<dbReference type="InterPro" id="IPR014752">
    <property type="entry name" value="Arrestin-like_C"/>
</dbReference>
<evidence type="ECO:0008006" key="8">
    <source>
        <dbReference type="Google" id="ProtNLM"/>
    </source>
</evidence>
<organism evidence="5 7">
    <name type="scientific">Rotaria socialis</name>
    <dbReference type="NCBI Taxonomy" id="392032"/>
    <lineage>
        <taxon>Eukaryota</taxon>
        <taxon>Metazoa</taxon>
        <taxon>Spiralia</taxon>
        <taxon>Gnathifera</taxon>
        <taxon>Rotifera</taxon>
        <taxon>Eurotatoria</taxon>
        <taxon>Bdelloidea</taxon>
        <taxon>Philodinida</taxon>
        <taxon>Philodinidae</taxon>
        <taxon>Rotaria</taxon>
    </lineage>
</organism>
<evidence type="ECO:0000256" key="1">
    <source>
        <dbReference type="ARBA" id="ARBA00005298"/>
    </source>
</evidence>
<dbReference type="InterPro" id="IPR050357">
    <property type="entry name" value="Arrestin_domain-protein"/>
</dbReference>
<gene>
    <name evidence="5" type="ORF">KIK155_LOCUS25720</name>
    <name evidence="6" type="ORF">TOA249_LOCUS18976</name>
</gene>
<evidence type="ECO:0000313" key="6">
    <source>
        <dbReference type="EMBL" id="CAF4732279.1"/>
    </source>
</evidence>
<sequence>MGSSNSALMGIDISLRLSERNKQFYRTDEIVSGKIECFDNMDAEMRLKNVTIELVGELVHPTHETTHIERSPTTHRICFFTKRLCIHSADEQMEYTLRLGNHRWPFSFSLDDSLPPTVKSAGYQSPSIRYFICVRLIRADWHNARIEKHFPIVIQRAVTPPRAIHLEYEDENRKGVRFRVVFPKNIAVIGKYFSLNVDLYNPRRITIHRITAVLIEERILGSSKEKNLIVLKNNIIDIVDFQGEHLHETFKFILPDSIVASFSWKSANWPFRNPFIVRYELNLEAHIHGPFNNIIIQAPLTIINRTPINENEMTPPPPRYETLFPDSHNSTC</sequence>
<dbReference type="PANTHER" id="PTHR11188">
    <property type="entry name" value="ARRESTIN DOMAIN CONTAINING PROTEIN"/>
    <property type="match status" value="1"/>
</dbReference>
<evidence type="ECO:0000313" key="5">
    <source>
        <dbReference type="EMBL" id="CAF3686887.1"/>
    </source>
</evidence>
<comment type="caution">
    <text evidence="5">The sequence shown here is derived from an EMBL/GenBank/DDBJ whole genome shotgun (WGS) entry which is preliminary data.</text>
</comment>
<dbReference type="Gene3D" id="2.60.40.640">
    <property type="match status" value="1"/>
</dbReference>
<dbReference type="SUPFAM" id="SSF81296">
    <property type="entry name" value="E set domains"/>
    <property type="match status" value="1"/>
</dbReference>
<evidence type="ECO:0000259" key="3">
    <source>
        <dbReference type="Pfam" id="PF00339"/>
    </source>
</evidence>
<reference evidence="5" key="1">
    <citation type="submission" date="2021-02" db="EMBL/GenBank/DDBJ databases">
        <authorList>
            <person name="Nowell W R."/>
        </authorList>
    </citation>
    <scope>NUCLEOTIDE SEQUENCE</scope>
</reference>
<dbReference type="PANTHER" id="PTHR11188:SF17">
    <property type="entry name" value="FI21816P1"/>
    <property type="match status" value="1"/>
</dbReference>
<evidence type="ECO:0000259" key="4">
    <source>
        <dbReference type="Pfam" id="PF02752"/>
    </source>
</evidence>
<dbReference type="AlphaFoldDB" id="A0A818TGH3"/>
<accession>A0A818TGH3</accession>
<dbReference type="InterPro" id="IPR011022">
    <property type="entry name" value="Arrestin_C-like"/>
</dbReference>
<evidence type="ECO:0000256" key="2">
    <source>
        <dbReference type="SAM" id="MobiDB-lite"/>
    </source>
</evidence>
<evidence type="ECO:0000313" key="7">
    <source>
        <dbReference type="Proteomes" id="UP000663865"/>
    </source>
</evidence>
<dbReference type="EMBL" id="CAJNYV010004670">
    <property type="protein sequence ID" value="CAF3686887.1"/>
    <property type="molecule type" value="Genomic_DNA"/>
</dbReference>
<dbReference type="InterPro" id="IPR014756">
    <property type="entry name" value="Ig_E-set"/>
</dbReference>
<feature type="region of interest" description="Disordered" evidence="2">
    <location>
        <begin position="312"/>
        <end position="332"/>
    </location>
</feature>
<name>A0A818TGH3_9BILA</name>
<comment type="similarity">
    <text evidence="1">Belongs to the arrestin family.</text>
</comment>
<dbReference type="EMBL" id="CAJOBS010001455">
    <property type="protein sequence ID" value="CAF4732279.1"/>
    <property type="molecule type" value="Genomic_DNA"/>
</dbReference>
<dbReference type="Proteomes" id="UP000663865">
    <property type="component" value="Unassembled WGS sequence"/>
</dbReference>
<protein>
    <recommendedName>
        <fullName evidence="8">Arrestin-like N-terminal domain-containing protein</fullName>
    </recommendedName>
</protein>
<feature type="domain" description="Arrestin C-terminal-like" evidence="4">
    <location>
        <begin position="175"/>
        <end position="304"/>
    </location>
</feature>
<dbReference type="InterPro" id="IPR011021">
    <property type="entry name" value="Arrestin-like_N"/>
</dbReference>
<proteinExistence type="inferred from homology"/>
<dbReference type="GO" id="GO:0005737">
    <property type="term" value="C:cytoplasm"/>
    <property type="evidence" value="ECO:0007669"/>
    <property type="project" value="TreeGrafter"/>
</dbReference>
<dbReference type="Proteomes" id="UP000663838">
    <property type="component" value="Unassembled WGS sequence"/>
</dbReference>
<dbReference type="GO" id="GO:0015031">
    <property type="term" value="P:protein transport"/>
    <property type="evidence" value="ECO:0007669"/>
    <property type="project" value="TreeGrafter"/>
</dbReference>
<dbReference type="Pfam" id="PF02752">
    <property type="entry name" value="Arrestin_C"/>
    <property type="match status" value="1"/>
</dbReference>
<feature type="domain" description="Arrestin-like N-terminal" evidence="3">
    <location>
        <begin position="20"/>
        <end position="152"/>
    </location>
</feature>
<dbReference type="Pfam" id="PF00339">
    <property type="entry name" value="Arrestin_N"/>
    <property type="match status" value="1"/>
</dbReference>